<comment type="subcellular location">
    <subcellularLocation>
        <location evidence="1">Cell membrane</location>
        <topology evidence="1">Multi-pass membrane protein</topology>
    </subcellularLocation>
</comment>
<evidence type="ECO:0000256" key="4">
    <source>
        <dbReference type="ARBA" id="ARBA00022989"/>
    </source>
</evidence>
<dbReference type="Pfam" id="PF00001">
    <property type="entry name" value="7tm_1"/>
    <property type="match status" value="1"/>
</dbReference>
<dbReference type="PROSITE" id="PS00237">
    <property type="entry name" value="G_PROTEIN_RECEP_F1_1"/>
    <property type="match status" value="1"/>
</dbReference>
<dbReference type="PROSITE" id="PS50262">
    <property type="entry name" value="G_PROTEIN_RECEP_F1_2"/>
    <property type="match status" value="1"/>
</dbReference>
<evidence type="ECO:0000256" key="2">
    <source>
        <dbReference type="ARBA" id="ARBA00022475"/>
    </source>
</evidence>
<dbReference type="OrthoDB" id="5964776at2759"/>
<evidence type="ECO:0000313" key="13">
    <source>
        <dbReference type="EnsemblMetazoa" id="XP_038054250.1"/>
    </source>
</evidence>
<dbReference type="InterPro" id="IPR000276">
    <property type="entry name" value="GPCR_Rhodpsn"/>
</dbReference>
<dbReference type="Proteomes" id="UP000887568">
    <property type="component" value="Unplaced"/>
</dbReference>
<evidence type="ECO:0000259" key="12">
    <source>
        <dbReference type="PROSITE" id="PS50262"/>
    </source>
</evidence>
<keyword evidence="5 10" id="KW-0297">G-protein coupled receptor</keyword>
<comment type="similarity">
    <text evidence="10">Belongs to the G-protein coupled receptor 1 family.</text>
</comment>
<sequence>MEESGNFSGQTYTSGNSELSTGEKITCIGLNVILMVLIVVGNGLLLFAIIKAKELKRSSRIFLVSLTVADLFVGLVVIPVRVVPQIIGISIGSTWFLSDRFCETLYFLEIFAIGASVLAILALSIERYLAVEMPLRFRSMLTSCRAFTVVACSWLASLCTASIFVILSVVNEDRFFLVFDGSSSLCVIKGLNWLTRFMFFNFIIVFLLIPFCVTFLASIRILHIVKNHTGFQKQAPNPSDCNSACRQTSSASGAKRLPQAQRTGNGVCRGLCKRFLDNKKALVTVLIVTLSYSASSVPFVVCVLYMEFSPYSVDQFLVELAKLSLFTSCFINVIVYTIRNRAFRGSAKRLLFRLFPVRLRCNTVRRHPVRSQADNLS</sequence>
<dbReference type="GO" id="GO:0005886">
    <property type="term" value="C:plasma membrane"/>
    <property type="evidence" value="ECO:0007669"/>
    <property type="project" value="UniProtKB-SubCell"/>
</dbReference>
<organism evidence="13 14">
    <name type="scientific">Patiria miniata</name>
    <name type="common">Bat star</name>
    <name type="synonym">Asterina miniata</name>
    <dbReference type="NCBI Taxonomy" id="46514"/>
    <lineage>
        <taxon>Eukaryota</taxon>
        <taxon>Metazoa</taxon>
        <taxon>Echinodermata</taxon>
        <taxon>Eleutherozoa</taxon>
        <taxon>Asterozoa</taxon>
        <taxon>Asteroidea</taxon>
        <taxon>Valvatacea</taxon>
        <taxon>Valvatida</taxon>
        <taxon>Asterinidae</taxon>
        <taxon>Patiria</taxon>
    </lineage>
</organism>
<evidence type="ECO:0000256" key="1">
    <source>
        <dbReference type="ARBA" id="ARBA00004651"/>
    </source>
</evidence>
<feature type="transmembrane region" description="Helical" evidence="11">
    <location>
        <begin position="28"/>
        <end position="49"/>
    </location>
</feature>
<name>A0A913ZST9_PATMI</name>
<dbReference type="InterPro" id="IPR017452">
    <property type="entry name" value="GPCR_Rhodpsn_7TM"/>
</dbReference>
<keyword evidence="9 10" id="KW-0807">Transducer</keyword>
<keyword evidence="14" id="KW-1185">Reference proteome</keyword>
<keyword evidence="3 10" id="KW-0812">Transmembrane</keyword>
<keyword evidence="2" id="KW-1003">Cell membrane</keyword>
<dbReference type="SUPFAM" id="SSF81321">
    <property type="entry name" value="Family A G protein-coupled receptor-like"/>
    <property type="match status" value="1"/>
</dbReference>
<feature type="transmembrane region" description="Helical" evidence="11">
    <location>
        <begin position="281"/>
        <end position="308"/>
    </location>
</feature>
<evidence type="ECO:0000256" key="11">
    <source>
        <dbReference type="SAM" id="Phobius"/>
    </source>
</evidence>
<proteinExistence type="inferred from homology"/>
<reference evidence="13" key="1">
    <citation type="submission" date="2022-11" db="UniProtKB">
        <authorList>
            <consortium name="EnsemblMetazoa"/>
        </authorList>
    </citation>
    <scope>IDENTIFICATION</scope>
</reference>
<protein>
    <recommendedName>
        <fullName evidence="12">G-protein coupled receptors family 1 profile domain-containing protein</fullName>
    </recommendedName>
</protein>
<dbReference type="PANTHER" id="PTHR24246">
    <property type="entry name" value="OLFACTORY RECEPTOR AND ADENOSINE RECEPTOR"/>
    <property type="match status" value="1"/>
</dbReference>
<dbReference type="SMART" id="SM01381">
    <property type="entry name" value="7TM_GPCR_Srsx"/>
    <property type="match status" value="1"/>
</dbReference>
<dbReference type="AlphaFoldDB" id="A0A913ZST9"/>
<feature type="transmembrane region" description="Helical" evidence="11">
    <location>
        <begin position="320"/>
        <end position="338"/>
    </location>
</feature>
<keyword evidence="8" id="KW-0325">Glycoprotein</keyword>
<accession>A0A913ZST9</accession>
<feature type="transmembrane region" description="Helical" evidence="11">
    <location>
        <begin position="61"/>
        <end position="84"/>
    </location>
</feature>
<dbReference type="PANTHER" id="PTHR24246:SF27">
    <property type="entry name" value="ADENOSINE RECEPTOR, ISOFORM A"/>
    <property type="match status" value="1"/>
</dbReference>
<evidence type="ECO:0000313" key="14">
    <source>
        <dbReference type="Proteomes" id="UP000887568"/>
    </source>
</evidence>
<dbReference type="OMA" id="ENCQFNI"/>
<evidence type="ECO:0000256" key="8">
    <source>
        <dbReference type="ARBA" id="ARBA00023180"/>
    </source>
</evidence>
<feature type="domain" description="G-protein coupled receptors family 1 profile" evidence="12">
    <location>
        <begin position="41"/>
        <end position="336"/>
    </location>
</feature>
<dbReference type="EnsemblMetazoa" id="XM_038198322.1">
    <property type="protein sequence ID" value="XP_038054250.1"/>
    <property type="gene ID" value="LOC119726587"/>
</dbReference>
<dbReference type="PRINTS" id="PR00237">
    <property type="entry name" value="GPCRRHODOPSN"/>
</dbReference>
<evidence type="ECO:0000256" key="6">
    <source>
        <dbReference type="ARBA" id="ARBA00023136"/>
    </source>
</evidence>
<dbReference type="GeneID" id="119726587"/>
<feature type="transmembrane region" description="Helical" evidence="11">
    <location>
        <begin position="104"/>
        <end position="125"/>
    </location>
</feature>
<feature type="transmembrane region" description="Helical" evidence="11">
    <location>
        <begin position="146"/>
        <end position="170"/>
    </location>
</feature>
<evidence type="ECO:0000256" key="3">
    <source>
        <dbReference type="ARBA" id="ARBA00022692"/>
    </source>
</evidence>
<feature type="transmembrane region" description="Helical" evidence="11">
    <location>
        <begin position="199"/>
        <end position="222"/>
    </location>
</feature>
<keyword evidence="6 11" id="KW-0472">Membrane</keyword>
<dbReference type="GO" id="GO:0004930">
    <property type="term" value="F:G protein-coupled receptor activity"/>
    <property type="evidence" value="ECO:0007669"/>
    <property type="project" value="UniProtKB-KW"/>
</dbReference>
<dbReference type="Gene3D" id="1.20.1070.10">
    <property type="entry name" value="Rhodopsin 7-helix transmembrane proteins"/>
    <property type="match status" value="1"/>
</dbReference>
<evidence type="ECO:0000256" key="9">
    <source>
        <dbReference type="ARBA" id="ARBA00023224"/>
    </source>
</evidence>
<evidence type="ECO:0000256" key="10">
    <source>
        <dbReference type="RuleBase" id="RU000688"/>
    </source>
</evidence>
<keyword evidence="7 10" id="KW-0675">Receptor</keyword>
<evidence type="ECO:0000256" key="7">
    <source>
        <dbReference type="ARBA" id="ARBA00023170"/>
    </source>
</evidence>
<dbReference type="CDD" id="cd00637">
    <property type="entry name" value="7tm_classA_rhodopsin-like"/>
    <property type="match status" value="1"/>
</dbReference>
<keyword evidence="4 11" id="KW-1133">Transmembrane helix</keyword>
<dbReference type="RefSeq" id="XP_038054250.1">
    <property type="nucleotide sequence ID" value="XM_038198322.1"/>
</dbReference>
<evidence type="ECO:0000256" key="5">
    <source>
        <dbReference type="ARBA" id="ARBA00023040"/>
    </source>
</evidence>